<dbReference type="Proteomes" id="UP000674416">
    <property type="component" value="Unassembled WGS sequence"/>
</dbReference>
<accession>A0ABS4CUR9</accession>
<proteinExistence type="predicted"/>
<protein>
    <recommendedName>
        <fullName evidence="3">DUF3918 domain-containing protein</fullName>
    </recommendedName>
</protein>
<dbReference type="Pfam" id="PF13056">
    <property type="entry name" value="DUF3918"/>
    <property type="match status" value="1"/>
</dbReference>
<evidence type="ECO:0000313" key="1">
    <source>
        <dbReference type="EMBL" id="MBP1080906.1"/>
    </source>
</evidence>
<evidence type="ECO:0000313" key="2">
    <source>
        <dbReference type="Proteomes" id="UP000674416"/>
    </source>
</evidence>
<evidence type="ECO:0008006" key="3">
    <source>
        <dbReference type="Google" id="ProtNLM"/>
    </source>
</evidence>
<keyword evidence="2" id="KW-1185">Reference proteome</keyword>
<dbReference type="RefSeq" id="WP_082363918.1">
    <property type="nucleotide sequence ID" value="NZ_JAFDST010000001.1"/>
</dbReference>
<organism evidence="1 2">
    <name type="scientific">Bacillus capparidis</name>
    <dbReference type="NCBI Taxonomy" id="1840411"/>
    <lineage>
        <taxon>Bacteria</taxon>
        <taxon>Bacillati</taxon>
        <taxon>Bacillota</taxon>
        <taxon>Bacilli</taxon>
        <taxon>Bacillales</taxon>
        <taxon>Bacillaceae</taxon>
        <taxon>Bacillus</taxon>
    </lineage>
</organism>
<dbReference type="EMBL" id="JAFDST010000001">
    <property type="protein sequence ID" value="MBP1080906.1"/>
    <property type="molecule type" value="Genomic_DNA"/>
</dbReference>
<sequence>MNRTMTSFLSMGAGAFVYHLARQYNMPTKKSMKRIRKRIMKMI</sequence>
<name>A0ABS4CUR9_9BACI</name>
<comment type="caution">
    <text evidence="1">The sequence shown here is derived from an EMBL/GenBank/DDBJ whole genome shotgun (WGS) entry which is preliminary data.</text>
</comment>
<dbReference type="InterPro" id="IPR025029">
    <property type="entry name" value="DUF3918"/>
</dbReference>
<reference evidence="1 2" key="1">
    <citation type="submission" date="2021-01" db="EMBL/GenBank/DDBJ databases">
        <title>Genomic Encyclopedia of Type Strains, Phase IV (KMG-IV): sequencing the most valuable type-strain genomes for metagenomic binning, comparative biology and taxonomic classification.</title>
        <authorList>
            <person name="Goeker M."/>
        </authorList>
    </citation>
    <scope>NUCLEOTIDE SEQUENCE [LARGE SCALE GENOMIC DNA]</scope>
    <source>
        <strain evidence="1 2">DSM 103394</strain>
    </source>
</reference>
<gene>
    <name evidence="1" type="ORF">JOC74_001394</name>
</gene>